<evidence type="ECO:0000313" key="3">
    <source>
        <dbReference type="Proteomes" id="UP000887116"/>
    </source>
</evidence>
<dbReference type="EMBL" id="BMAO01032853">
    <property type="protein sequence ID" value="GFQ85190.1"/>
    <property type="molecule type" value="Genomic_DNA"/>
</dbReference>
<feature type="signal peptide" evidence="1">
    <location>
        <begin position="1"/>
        <end position="18"/>
    </location>
</feature>
<protein>
    <recommendedName>
        <fullName evidence="4">Secreted protein</fullName>
    </recommendedName>
</protein>
<keyword evidence="3" id="KW-1185">Reference proteome</keyword>
<gene>
    <name evidence="2" type="ORF">TNCT_609961</name>
</gene>
<sequence>MCVMNRISVVCLLPTTVAKNLPKCRHPGAEESFQPRVTLRGTQPQLRPSWSEDVTDVRFRFFSERNGTSLCVRCLLRIGRVDVSFEWIKRFFFHAS</sequence>
<proteinExistence type="predicted"/>
<organism evidence="2 3">
    <name type="scientific">Trichonephila clavata</name>
    <name type="common">Joro spider</name>
    <name type="synonym">Nephila clavata</name>
    <dbReference type="NCBI Taxonomy" id="2740835"/>
    <lineage>
        <taxon>Eukaryota</taxon>
        <taxon>Metazoa</taxon>
        <taxon>Ecdysozoa</taxon>
        <taxon>Arthropoda</taxon>
        <taxon>Chelicerata</taxon>
        <taxon>Arachnida</taxon>
        <taxon>Araneae</taxon>
        <taxon>Araneomorphae</taxon>
        <taxon>Entelegynae</taxon>
        <taxon>Araneoidea</taxon>
        <taxon>Nephilidae</taxon>
        <taxon>Trichonephila</taxon>
    </lineage>
</organism>
<dbReference type="Proteomes" id="UP000887116">
    <property type="component" value="Unassembled WGS sequence"/>
</dbReference>
<reference evidence="2" key="1">
    <citation type="submission" date="2020-07" db="EMBL/GenBank/DDBJ databases">
        <title>Multicomponent nature underlies the extraordinary mechanical properties of spider dragline silk.</title>
        <authorList>
            <person name="Kono N."/>
            <person name="Nakamura H."/>
            <person name="Mori M."/>
            <person name="Yoshida Y."/>
            <person name="Ohtoshi R."/>
            <person name="Malay A.D."/>
            <person name="Moran D.A.P."/>
            <person name="Tomita M."/>
            <person name="Numata K."/>
            <person name="Arakawa K."/>
        </authorList>
    </citation>
    <scope>NUCLEOTIDE SEQUENCE</scope>
</reference>
<evidence type="ECO:0000313" key="2">
    <source>
        <dbReference type="EMBL" id="GFQ85190.1"/>
    </source>
</evidence>
<dbReference type="OrthoDB" id="10385320at2759"/>
<keyword evidence="1" id="KW-0732">Signal</keyword>
<feature type="chain" id="PRO_5036462760" description="Secreted protein" evidence="1">
    <location>
        <begin position="19"/>
        <end position="96"/>
    </location>
</feature>
<dbReference type="AlphaFoldDB" id="A0A8X6KSN5"/>
<accession>A0A8X6KSN5</accession>
<evidence type="ECO:0000256" key="1">
    <source>
        <dbReference type="SAM" id="SignalP"/>
    </source>
</evidence>
<comment type="caution">
    <text evidence="2">The sequence shown here is derived from an EMBL/GenBank/DDBJ whole genome shotgun (WGS) entry which is preliminary data.</text>
</comment>
<evidence type="ECO:0008006" key="4">
    <source>
        <dbReference type="Google" id="ProtNLM"/>
    </source>
</evidence>
<name>A0A8X6KSN5_TRICU</name>